<evidence type="ECO:0000256" key="1">
    <source>
        <dbReference type="ARBA" id="ARBA00007074"/>
    </source>
</evidence>
<dbReference type="SUPFAM" id="SSF54001">
    <property type="entry name" value="Cysteine proteinases"/>
    <property type="match status" value="1"/>
</dbReference>
<evidence type="ECO:0000256" key="2">
    <source>
        <dbReference type="ARBA" id="ARBA00022670"/>
    </source>
</evidence>
<dbReference type="AlphaFoldDB" id="A0A841L131"/>
<dbReference type="GO" id="GO:0008234">
    <property type="term" value="F:cysteine-type peptidase activity"/>
    <property type="evidence" value="ECO:0007669"/>
    <property type="project" value="UniProtKB-KW"/>
</dbReference>
<keyword evidence="4" id="KW-0788">Thiol protease</keyword>
<reference evidence="6 7" key="1">
    <citation type="submission" date="2020-08" db="EMBL/GenBank/DDBJ databases">
        <title>Genomic Encyclopedia of Type Strains, Phase IV (KMG-IV): sequencing the most valuable type-strain genomes for metagenomic binning, comparative biology and taxonomic classification.</title>
        <authorList>
            <person name="Goeker M."/>
        </authorList>
    </citation>
    <scope>NUCLEOTIDE SEQUENCE [LARGE SCALE GENOMIC DNA]</scope>
    <source>
        <strain evidence="6 7">DSM 103526</strain>
    </source>
</reference>
<evidence type="ECO:0000256" key="3">
    <source>
        <dbReference type="ARBA" id="ARBA00022801"/>
    </source>
</evidence>
<keyword evidence="7" id="KW-1185">Reference proteome</keyword>
<dbReference type="EMBL" id="JACHEN010000018">
    <property type="protein sequence ID" value="MBB6216882.1"/>
    <property type="molecule type" value="Genomic_DNA"/>
</dbReference>
<keyword evidence="2" id="KW-0645">Protease</keyword>
<dbReference type="Proteomes" id="UP000579281">
    <property type="component" value="Unassembled WGS sequence"/>
</dbReference>
<gene>
    <name evidence="6" type="ORF">HNQ80_002987</name>
</gene>
<evidence type="ECO:0000256" key="4">
    <source>
        <dbReference type="ARBA" id="ARBA00022807"/>
    </source>
</evidence>
<dbReference type="Gene3D" id="3.90.1720.10">
    <property type="entry name" value="endopeptidase domain like (from Nostoc punctiforme)"/>
    <property type="match status" value="1"/>
</dbReference>
<dbReference type="InterPro" id="IPR000064">
    <property type="entry name" value="NLP_P60_dom"/>
</dbReference>
<dbReference type="InterPro" id="IPR038765">
    <property type="entry name" value="Papain-like_cys_pep_sf"/>
</dbReference>
<dbReference type="Pfam" id="PF00877">
    <property type="entry name" value="NLPC_P60"/>
    <property type="match status" value="1"/>
</dbReference>
<dbReference type="InterPro" id="IPR051202">
    <property type="entry name" value="Peptidase_C40"/>
</dbReference>
<proteinExistence type="inferred from homology"/>
<name>A0A841L131_9FIRM</name>
<evidence type="ECO:0000313" key="7">
    <source>
        <dbReference type="Proteomes" id="UP000579281"/>
    </source>
</evidence>
<sequence>MNVNLIFQQKLQEIQSRVPVNIMKNEPTPLDEPSSNNFHTVFNEAIRQLDSPNVEGLTQVKTQRDLVDFAKSYMNVPYVWGGTTPKGFDCSGFTKYVMNAYGVDIRRVSQDQAKDGIYVPKNHLSVGDLVFFDTKGDGISHVGIYIGNGEFIHASSAAKKVTISSLEEGFYADTYVTGRRVLPQ</sequence>
<comment type="caution">
    <text evidence="6">The sequence shown here is derived from an EMBL/GenBank/DDBJ whole genome shotgun (WGS) entry which is preliminary data.</text>
</comment>
<dbReference type="RefSeq" id="WP_184311404.1">
    <property type="nucleotide sequence ID" value="NZ_JACHEN010000018.1"/>
</dbReference>
<feature type="domain" description="NlpC/P60" evidence="5">
    <location>
        <begin position="60"/>
        <end position="182"/>
    </location>
</feature>
<keyword evidence="3 6" id="KW-0378">Hydrolase</keyword>
<dbReference type="PANTHER" id="PTHR47053">
    <property type="entry name" value="MUREIN DD-ENDOPEPTIDASE MEPH-RELATED"/>
    <property type="match status" value="1"/>
</dbReference>
<dbReference type="GO" id="GO:0006508">
    <property type="term" value="P:proteolysis"/>
    <property type="evidence" value="ECO:0007669"/>
    <property type="project" value="UniProtKB-KW"/>
</dbReference>
<evidence type="ECO:0000313" key="6">
    <source>
        <dbReference type="EMBL" id="MBB6216882.1"/>
    </source>
</evidence>
<protein>
    <submittedName>
        <fullName evidence="6">Cell wall-associated NlpC family hydrolase</fullName>
    </submittedName>
</protein>
<organism evidence="6 7">
    <name type="scientific">Anaerosolibacter carboniphilus</name>
    <dbReference type="NCBI Taxonomy" id="1417629"/>
    <lineage>
        <taxon>Bacteria</taxon>
        <taxon>Bacillati</taxon>
        <taxon>Bacillota</taxon>
        <taxon>Clostridia</taxon>
        <taxon>Peptostreptococcales</taxon>
        <taxon>Thermotaleaceae</taxon>
        <taxon>Anaerosolibacter</taxon>
    </lineage>
</organism>
<accession>A0A841L131</accession>
<dbReference type="PROSITE" id="PS51935">
    <property type="entry name" value="NLPC_P60"/>
    <property type="match status" value="1"/>
</dbReference>
<evidence type="ECO:0000259" key="5">
    <source>
        <dbReference type="PROSITE" id="PS51935"/>
    </source>
</evidence>
<comment type="similarity">
    <text evidence="1">Belongs to the peptidase C40 family.</text>
</comment>
<dbReference type="PANTHER" id="PTHR47053:SF1">
    <property type="entry name" value="MUREIN DD-ENDOPEPTIDASE MEPH-RELATED"/>
    <property type="match status" value="1"/>
</dbReference>